<evidence type="ECO:0000313" key="3">
    <source>
        <dbReference type="Proteomes" id="UP000634529"/>
    </source>
</evidence>
<proteinExistence type="predicted"/>
<evidence type="ECO:0000313" key="2">
    <source>
        <dbReference type="EMBL" id="MBD8501086.1"/>
    </source>
</evidence>
<keyword evidence="1" id="KW-1133">Transmembrane helix</keyword>
<keyword evidence="3" id="KW-1185">Reference proteome</keyword>
<protein>
    <submittedName>
        <fullName evidence="2">Uncharacterized protein</fullName>
    </submittedName>
</protein>
<reference evidence="2 3" key="1">
    <citation type="submission" date="2020-09" db="EMBL/GenBank/DDBJ databases">
        <title>Paenibacillus sp. CAU 1523 isolated from sand of Haeundae Beach.</title>
        <authorList>
            <person name="Kim W."/>
        </authorList>
    </citation>
    <scope>NUCLEOTIDE SEQUENCE [LARGE SCALE GENOMIC DNA]</scope>
    <source>
        <strain evidence="2 3">CAU 1523</strain>
    </source>
</reference>
<keyword evidence="1" id="KW-0812">Transmembrane</keyword>
<feature type="transmembrane region" description="Helical" evidence="1">
    <location>
        <begin position="53"/>
        <end position="71"/>
    </location>
</feature>
<comment type="caution">
    <text evidence="2">The sequence shown here is derived from an EMBL/GenBank/DDBJ whole genome shotgun (WGS) entry which is preliminary data.</text>
</comment>
<accession>A0ABR9B4K9</accession>
<dbReference type="EMBL" id="JACYTN010000036">
    <property type="protein sequence ID" value="MBD8501086.1"/>
    <property type="molecule type" value="Genomic_DNA"/>
</dbReference>
<gene>
    <name evidence="2" type="ORF">IFO66_22695</name>
</gene>
<evidence type="ECO:0000256" key="1">
    <source>
        <dbReference type="SAM" id="Phobius"/>
    </source>
</evidence>
<organism evidence="2 3">
    <name type="scientific">Paenibacillus arenosi</name>
    <dbReference type="NCBI Taxonomy" id="2774142"/>
    <lineage>
        <taxon>Bacteria</taxon>
        <taxon>Bacillati</taxon>
        <taxon>Bacillota</taxon>
        <taxon>Bacilli</taxon>
        <taxon>Bacillales</taxon>
        <taxon>Paenibacillaceae</taxon>
        <taxon>Paenibacillus</taxon>
    </lineage>
</organism>
<sequence length="80" mass="8584">MKYSVVGLILIVLSGFLHTLERVAARVGSYIAVIGQQGGYDTTPTYPSITDNIFVLAFLVGGIILLLISLLQKKSTNSTL</sequence>
<keyword evidence="1" id="KW-0472">Membrane</keyword>
<name>A0ABR9B4K9_9BACL</name>
<dbReference type="Proteomes" id="UP000634529">
    <property type="component" value="Unassembled WGS sequence"/>
</dbReference>